<accession>A0ABU8YGT9</accession>
<name>A0ABU8YGT9_9CYAN</name>
<evidence type="ECO:0000313" key="1">
    <source>
        <dbReference type="EMBL" id="MEK0183568.1"/>
    </source>
</evidence>
<evidence type="ECO:0008006" key="3">
    <source>
        <dbReference type="Google" id="ProtNLM"/>
    </source>
</evidence>
<organism evidence="1 2">
    <name type="scientific">Microcoleus anatoxicus PTRS2</name>
    <dbReference type="NCBI Taxonomy" id="2705321"/>
    <lineage>
        <taxon>Bacteria</taxon>
        <taxon>Bacillati</taxon>
        <taxon>Cyanobacteriota</taxon>
        <taxon>Cyanophyceae</taxon>
        <taxon>Oscillatoriophycideae</taxon>
        <taxon>Oscillatoriales</taxon>
        <taxon>Microcoleaceae</taxon>
        <taxon>Microcoleus</taxon>
        <taxon>Microcoleus anatoxicus</taxon>
    </lineage>
</organism>
<protein>
    <recommendedName>
        <fullName evidence="3">NTF2 fold domain-containing protein</fullName>
    </recommendedName>
</protein>
<sequence>MNYFKLCVILTATSTLLGWEAHGPIDPSLNISPTTPDLQIQTVHIAKKNNPNLSNSKGTLKIGSAISIDPGEVTGISKAEAKQRFILNKIYRIQEGTSPQDLFIVDEKATKWVVENVSDATMGRITHSVVLMVSGKGKVWALIQKF</sequence>
<dbReference type="Proteomes" id="UP001384579">
    <property type="component" value="Unassembled WGS sequence"/>
</dbReference>
<comment type="caution">
    <text evidence="1">The sequence shown here is derived from an EMBL/GenBank/DDBJ whole genome shotgun (WGS) entry which is preliminary data.</text>
</comment>
<gene>
    <name evidence="1" type="ORF">WMG39_01755</name>
</gene>
<evidence type="ECO:0000313" key="2">
    <source>
        <dbReference type="Proteomes" id="UP001384579"/>
    </source>
</evidence>
<reference evidence="1 2" key="1">
    <citation type="journal article" date="2020" name="Harmful Algae">
        <title>Molecular and morphological characterization of a novel dihydroanatoxin-a producing Microcoleus species (cyanobacteria) from the Russian River, California, USA.</title>
        <authorList>
            <person name="Conklin K.Y."/>
            <person name="Stancheva R."/>
            <person name="Otten T.G."/>
            <person name="Fadness R."/>
            <person name="Boyer G.L."/>
            <person name="Read B."/>
            <person name="Zhang X."/>
            <person name="Sheath R.G."/>
        </authorList>
    </citation>
    <scope>NUCLEOTIDE SEQUENCE [LARGE SCALE GENOMIC DNA]</scope>
    <source>
        <strain evidence="1 2">PTRS2</strain>
    </source>
</reference>
<proteinExistence type="predicted"/>
<keyword evidence="2" id="KW-1185">Reference proteome</keyword>
<dbReference type="EMBL" id="JBBLXS010000012">
    <property type="protein sequence ID" value="MEK0183568.1"/>
    <property type="molecule type" value="Genomic_DNA"/>
</dbReference>
<dbReference type="RefSeq" id="WP_340521423.1">
    <property type="nucleotide sequence ID" value="NZ_JBBLXS010000012.1"/>
</dbReference>